<evidence type="ECO:0000256" key="1">
    <source>
        <dbReference type="SAM" id="MobiDB-lite"/>
    </source>
</evidence>
<reference evidence="2 3" key="1">
    <citation type="submission" date="2017-08" db="EMBL/GenBank/DDBJ databases">
        <title>Infants hospitalized years apart are colonized by the same room-sourced microbial strains.</title>
        <authorList>
            <person name="Brooks B."/>
            <person name="Olm M.R."/>
            <person name="Firek B.A."/>
            <person name="Baker R."/>
            <person name="Thomas B.C."/>
            <person name="Morowitz M.J."/>
            <person name="Banfield J.F."/>
        </authorList>
    </citation>
    <scope>NUCLEOTIDE SEQUENCE [LARGE SCALE GENOMIC DNA]</scope>
    <source>
        <strain evidence="2">S2_003_000_R2_4</strain>
    </source>
</reference>
<organism evidence="2 3">
    <name type="scientific">Caulobacter segnis</name>
    <dbReference type="NCBI Taxonomy" id="88688"/>
    <lineage>
        <taxon>Bacteria</taxon>
        <taxon>Pseudomonadati</taxon>
        <taxon>Pseudomonadota</taxon>
        <taxon>Alphaproteobacteria</taxon>
        <taxon>Caulobacterales</taxon>
        <taxon>Caulobacteraceae</taxon>
        <taxon>Caulobacter</taxon>
    </lineage>
</organism>
<accession>A0A2W5VFC1</accession>
<protein>
    <recommendedName>
        <fullName evidence="4">DUF1376 domain-containing protein</fullName>
    </recommendedName>
</protein>
<gene>
    <name evidence="2" type="ORF">DI526_03305</name>
</gene>
<feature type="compositionally biased region" description="Low complexity" evidence="1">
    <location>
        <begin position="96"/>
        <end position="106"/>
    </location>
</feature>
<comment type="caution">
    <text evidence="2">The sequence shown here is derived from an EMBL/GenBank/DDBJ whole genome shotgun (WGS) entry which is preliminary data.</text>
</comment>
<proteinExistence type="predicted"/>
<name>A0A2W5VFC1_9CAUL</name>
<evidence type="ECO:0008006" key="4">
    <source>
        <dbReference type="Google" id="ProtNLM"/>
    </source>
</evidence>
<sequence>MPLVIGDYRKDTGRLTTEQHGAYLLLIMDYWISGPPADDDEDLMAITGLDAKSWKKQRPKLLRYFRVEDGVWRHKRIDEELERWARKKEVYASRAAAGGRAKAAKSTPQAHGKKPSKHENSAENACLSPAPQPASTEEEDPSGSSSLSGGAAVRSSVPADVRAAFAKALTPEWELSYIAPGGWIAETRTIVPVHEMAAGIIRRDGRRAMAALEEAGTPVLVDAKARAA</sequence>
<dbReference type="Pfam" id="PF07120">
    <property type="entry name" value="DUF1376"/>
    <property type="match status" value="1"/>
</dbReference>
<dbReference type="InterPro" id="IPR010781">
    <property type="entry name" value="DUF1376"/>
</dbReference>
<dbReference type="EMBL" id="QFQZ01000006">
    <property type="protein sequence ID" value="PZR36563.1"/>
    <property type="molecule type" value="Genomic_DNA"/>
</dbReference>
<dbReference type="Proteomes" id="UP000249393">
    <property type="component" value="Unassembled WGS sequence"/>
</dbReference>
<evidence type="ECO:0000313" key="2">
    <source>
        <dbReference type="EMBL" id="PZR36563.1"/>
    </source>
</evidence>
<dbReference type="AlphaFoldDB" id="A0A2W5VFC1"/>
<evidence type="ECO:0000313" key="3">
    <source>
        <dbReference type="Proteomes" id="UP000249393"/>
    </source>
</evidence>
<feature type="region of interest" description="Disordered" evidence="1">
    <location>
        <begin position="96"/>
        <end position="152"/>
    </location>
</feature>
<feature type="compositionally biased region" description="Low complexity" evidence="1">
    <location>
        <begin position="142"/>
        <end position="152"/>
    </location>
</feature>